<protein>
    <submittedName>
        <fullName evidence="1 2">Uncharacterized protein</fullName>
    </submittedName>
</protein>
<evidence type="ECO:0000313" key="3">
    <source>
        <dbReference type="Proteomes" id="UP000006727"/>
    </source>
</evidence>
<accession>A0A2K1KQ23</accession>
<organism evidence="1">
    <name type="scientific">Physcomitrium patens</name>
    <name type="common">Spreading-leaved earth moss</name>
    <name type="synonym">Physcomitrella patens</name>
    <dbReference type="NCBI Taxonomy" id="3218"/>
    <lineage>
        <taxon>Eukaryota</taxon>
        <taxon>Viridiplantae</taxon>
        <taxon>Streptophyta</taxon>
        <taxon>Embryophyta</taxon>
        <taxon>Bryophyta</taxon>
        <taxon>Bryophytina</taxon>
        <taxon>Bryopsida</taxon>
        <taxon>Funariidae</taxon>
        <taxon>Funariales</taxon>
        <taxon>Funariaceae</taxon>
        <taxon>Physcomitrium</taxon>
    </lineage>
</organism>
<dbReference type="AlphaFoldDB" id="A0A2K1KQ23"/>
<sequence length="118" mass="13762">MKLIGNDMNKWGSTTQNLPIVDRNTIHTSILDECGMLLSWMKYEFTTPMLQKVMDLSLHLQSNHVTCKFWCDTFPHILDLICNIINNSIIIPFFDGVAYVSQCPINLRKTFTYRFKVE</sequence>
<gene>
    <name evidence="1" type="ORF">PHYPA_006774</name>
</gene>
<dbReference type="EMBL" id="ABEU02000004">
    <property type="protein sequence ID" value="PNR55877.1"/>
    <property type="molecule type" value="Genomic_DNA"/>
</dbReference>
<reference evidence="1 3" key="2">
    <citation type="journal article" date="2018" name="Plant J.">
        <title>The Physcomitrella patens chromosome-scale assembly reveals moss genome structure and evolution.</title>
        <authorList>
            <person name="Lang D."/>
            <person name="Ullrich K.K."/>
            <person name="Murat F."/>
            <person name="Fuchs J."/>
            <person name="Jenkins J."/>
            <person name="Haas F.B."/>
            <person name="Piednoel M."/>
            <person name="Gundlach H."/>
            <person name="Van Bel M."/>
            <person name="Meyberg R."/>
            <person name="Vives C."/>
            <person name="Morata J."/>
            <person name="Symeonidi A."/>
            <person name="Hiss M."/>
            <person name="Muchero W."/>
            <person name="Kamisugi Y."/>
            <person name="Saleh O."/>
            <person name="Blanc G."/>
            <person name="Decker E.L."/>
            <person name="van Gessel N."/>
            <person name="Grimwood J."/>
            <person name="Hayes R.D."/>
            <person name="Graham S.W."/>
            <person name="Gunter L.E."/>
            <person name="McDaniel S.F."/>
            <person name="Hoernstein S.N.W."/>
            <person name="Larsson A."/>
            <person name="Li F.W."/>
            <person name="Perroud P.F."/>
            <person name="Phillips J."/>
            <person name="Ranjan P."/>
            <person name="Rokshar D.S."/>
            <person name="Rothfels C.J."/>
            <person name="Schneider L."/>
            <person name="Shu S."/>
            <person name="Stevenson D.W."/>
            <person name="Thummler F."/>
            <person name="Tillich M."/>
            <person name="Villarreal Aguilar J.C."/>
            <person name="Widiez T."/>
            <person name="Wong G.K."/>
            <person name="Wymore A."/>
            <person name="Zhang Y."/>
            <person name="Zimmer A.D."/>
            <person name="Quatrano R.S."/>
            <person name="Mayer K.F.X."/>
            <person name="Goodstein D."/>
            <person name="Casacuberta J.M."/>
            <person name="Vandepoele K."/>
            <person name="Reski R."/>
            <person name="Cuming A.C."/>
            <person name="Tuskan G.A."/>
            <person name="Maumus F."/>
            <person name="Salse J."/>
            <person name="Schmutz J."/>
            <person name="Rensing S.A."/>
        </authorList>
    </citation>
    <scope>NUCLEOTIDE SEQUENCE [LARGE SCALE GENOMIC DNA]</scope>
    <source>
        <strain evidence="2 3">cv. Gransden 2004</strain>
    </source>
</reference>
<proteinExistence type="predicted"/>
<dbReference type="EnsemblPlants" id="Pp3c4_26051V3.1">
    <property type="protein sequence ID" value="Pp3c4_26051V3.1"/>
    <property type="gene ID" value="Pp3c4_26051"/>
</dbReference>
<dbReference type="Proteomes" id="UP000006727">
    <property type="component" value="Chromosome 4"/>
</dbReference>
<reference evidence="2" key="3">
    <citation type="submission" date="2020-12" db="UniProtKB">
        <authorList>
            <consortium name="EnsemblPlants"/>
        </authorList>
    </citation>
    <scope>IDENTIFICATION</scope>
</reference>
<dbReference type="GO" id="GO:0005507">
    <property type="term" value="F:copper ion binding"/>
    <property type="evidence" value="ECO:0007669"/>
    <property type="project" value="InterPro"/>
</dbReference>
<dbReference type="Gramene" id="Pp3c4_26051V3.1">
    <property type="protein sequence ID" value="Pp3c4_26051V3.1"/>
    <property type="gene ID" value="Pp3c4_26051"/>
</dbReference>
<dbReference type="InParanoid" id="A0A2K1KQ23"/>
<name>A0A2K1KQ23_PHYPA</name>
<reference evidence="1 3" key="1">
    <citation type="journal article" date="2008" name="Science">
        <title>The Physcomitrella genome reveals evolutionary insights into the conquest of land by plants.</title>
        <authorList>
            <person name="Rensing S."/>
            <person name="Lang D."/>
            <person name="Zimmer A."/>
            <person name="Terry A."/>
            <person name="Salamov A."/>
            <person name="Shapiro H."/>
            <person name="Nishiyama T."/>
            <person name="Perroud P.-F."/>
            <person name="Lindquist E."/>
            <person name="Kamisugi Y."/>
            <person name="Tanahashi T."/>
            <person name="Sakakibara K."/>
            <person name="Fujita T."/>
            <person name="Oishi K."/>
            <person name="Shin-I T."/>
            <person name="Kuroki Y."/>
            <person name="Toyoda A."/>
            <person name="Suzuki Y."/>
            <person name="Hashimoto A."/>
            <person name="Yamaguchi K."/>
            <person name="Sugano A."/>
            <person name="Kohara Y."/>
            <person name="Fujiyama A."/>
            <person name="Anterola A."/>
            <person name="Aoki S."/>
            <person name="Ashton N."/>
            <person name="Barbazuk W.B."/>
            <person name="Barker E."/>
            <person name="Bennetzen J."/>
            <person name="Bezanilla M."/>
            <person name="Blankenship R."/>
            <person name="Cho S.H."/>
            <person name="Dutcher S."/>
            <person name="Estelle M."/>
            <person name="Fawcett J.A."/>
            <person name="Gundlach H."/>
            <person name="Hanada K."/>
            <person name="Heyl A."/>
            <person name="Hicks K.A."/>
            <person name="Hugh J."/>
            <person name="Lohr M."/>
            <person name="Mayer K."/>
            <person name="Melkozernov A."/>
            <person name="Murata T."/>
            <person name="Nelson D."/>
            <person name="Pils B."/>
            <person name="Prigge M."/>
            <person name="Reiss B."/>
            <person name="Renner T."/>
            <person name="Rombauts S."/>
            <person name="Rushton P."/>
            <person name="Sanderfoot A."/>
            <person name="Schween G."/>
            <person name="Shiu S.-H."/>
            <person name="Stueber K."/>
            <person name="Theodoulou F.L."/>
            <person name="Tu H."/>
            <person name="Van de Peer Y."/>
            <person name="Verrier P.J."/>
            <person name="Waters E."/>
            <person name="Wood A."/>
            <person name="Yang L."/>
            <person name="Cove D."/>
            <person name="Cuming A."/>
            <person name="Hasebe M."/>
            <person name="Lucas S."/>
            <person name="Mishler D.B."/>
            <person name="Reski R."/>
            <person name="Grigoriev I."/>
            <person name="Quatrano R.S."/>
            <person name="Boore J.L."/>
        </authorList>
    </citation>
    <scope>NUCLEOTIDE SEQUENCE [LARGE SCALE GENOMIC DNA]</scope>
    <source>
        <strain evidence="2 3">cv. Gransden 2004</strain>
    </source>
</reference>
<keyword evidence="3" id="KW-1185">Reference proteome</keyword>
<evidence type="ECO:0000313" key="2">
    <source>
        <dbReference type="EnsemblPlants" id="Pp3c4_26051V3.1"/>
    </source>
</evidence>
<evidence type="ECO:0000313" key="1">
    <source>
        <dbReference type="EMBL" id="PNR55877.1"/>
    </source>
</evidence>